<feature type="transmembrane region" description="Helical" evidence="14">
    <location>
        <begin position="258"/>
        <end position="279"/>
    </location>
</feature>
<keyword evidence="11" id="KW-0807">Transducer</keyword>
<feature type="compositionally biased region" description="Low complexity" evidence="13">
    <location>
        <begin position="445"/>
        <end position="454"/>
    </location>
</feature>
<feature type="domain" description="G-protein coupled receptors family 1 profile" evidence="15">
    <location>
        <begin position="33"/>
        <end position="287"/>
    </location>
</feature>
<feature type="transmembrane region" description="Helical" evidence="14">
    <location>
        <begin position="15"/>
        <end position="42"/>
    </location>
</feature>
<dbReference type="InterPro" id="IPR017452">
    <property type="entry name" value="GPCR_Rhodpsn_7TM"/>
</dbReference>
<dbReference type="GO" id="GO:0003677">
    <property type="term" value="F:DNA binding"/>
    <property type="evidence" value="ECO:0007669"/>
    <property type="project" value="UniProtKB-KW"/>
</dbReference>
<evidence type="ECO:0000256" key="11">
    <source>
        <dbReference type="ARBA" id="ARBA00023224"/>
    </source>
</evidence>
<dbReference type="GO" id="GO:0016020">
    <property type="term" value="C:membrane"/>
    <property type="evidence" value="ECO:0007669"/>
    <property type="project" value="UniProtKB-SubCell"/>
</dbReference>
<keyword evidence="4" id="KW-0158">Chromosome</keyword>
<keyword evidence="7" id="KW-0297">G-protein coupled receptor</keyword>
<feature type="transmembrane region" description="Helical" evidence="14">
    <location>
        <begin position="135"/>
        <end position="154"/>
    </location>
</feature>
<dbReference type="InterPro" id="IPR005818">
    <property type="entry name" value="Histone_H1/H5_H15"/>
</dbReference>
<dbReference type="SMART" id="SM00526">
    <property type="entry name" value="H15"/>
    <property type="match status" value="1"/>
</dbReference>
<dbReference type="PANTHER" id="PTHR24240">
    <property type="entry name" value="OPSIN"/>
    <property type="match status" value="1"/>
</dbReference>
<evidence type="ECO:0000256" key="7">
    <source>
        <dbReference type="ARBA" id="ARBA00023040"/>
    </source>
</evidence>
<dbReference type="PROSITE" id="PS50262">
    <property type="entry name" value="G_PROTEIN_RECEP_F1_2"/>
    <property type="match status" value="1"/>
</dbReference>
<dbReference type="EMBL" id="CAJNON010000010">
    <property type="protein sequence ID" value="CAF0766266.1"/>
    <property type="molecule type" value="Genomic_DNA"/>
</dbReference>
<keyword evidence="9 14" id="KW-0472">Membrane</keyword>
<dbReference type="AlphaFoldDB" id="A0A813QEA1"/>
<feature type="compositionally biased region" description="Low complexity" evidence="13">
    <location>
        <begin position="530"/>
        <end position="543"/>
    </location>
</feature>
<evidence type="ECO:0000256" key="2">
    <source>
        <dbReference type="ARBA" id="ARBA00004141"/>
    </source>
</evidence>
<keyword evidence="12" id="KW-0539">Nucleus</keyword>
<dbReference type="SUPFAM" id="SSF46785">
    <property type="entry name" value="Winged helix' DNA-binding domain"/>
    <property type="match status" value="1"/>
</dbReference>
<evidence type="ECO:0000256" key="10">
    <source>
        <dbReference type="ARBA" id="ARBA00023170"/>
    </source>
</evidence>
<dbReference type="Gene3D" id="1.10.10.10">
    <property type="entry name" value="Winged helix-like DNA-binding domain superfamily/Winged helix DNA-binding domain"/>
    <property type="match status" value="1"/>
</dbReference>
<evidence type="ECO:0000256" key="1">
    <source>
        <dbReference type="ARBA" id="ARBA00004123"/>
    </source>
</evidence>
<evidence type="ECO:0000256" key="5">
    <source>
        <dbReference type="ARBA" id="ARBA00022692"/>
    </source>
</evidence>
<evidence type="ECO:0000256" key="9">
    <source>
        <dbReference type="ARBA" id="ARBA00023136"/>
    </source>
</evidence>
<feature type="compositionally biased region" description="Low complexity" evidence="13">
    <location>
        <begin position="462"/>
        <end position="498"/>
    </location>
</feature>
<dbReference type="Pfam" id="PF00538">
    <property type="entry name" value="Linker_histone"/>
    <property type="match status" value="1"/>
</dbReference>
<dbReference type="CDD" id="cd00637">
    <property type="entry name" value="7tm_classA_rhodopsin-like"/>
    <property type="match status" value="1"/>
</dbReference>
<dbReference type="GO" id="GO:0006334">
    <property type="term" value="P:nucleosome assembly"/>
    <property type="evidence" value="ECO:0007669"/>
    <property type="project" value="InterPro"/>
</dbReference>
<feature type="transmembrane region" description="Helical" evidence="14">
    <location>
        <begin position="229"/>
        <end position="252"/>
    </location>
</feature>
<feature type="domain" description="H15" evidence="16">
    <location>
        <begin position="355"/>
        <end position="429"/>
    </location>
</feature>
<dbReference type="CDD" id="cd00073">
    <property type="entry name" value="H15"/>
    <property type="match status" value="1"/>
</dbReference>
<dbReference type="GO" id="GO:0030527">
    <property type="term" value="F:structural constituent of chromatin"/>
    <property type="evidence" value="ECO:0007669"/>
    <property type="project" value="InterPro"/>
</dbReference>
<evidence type="ECO:0000256" key="3">
    <source>
        <dbReference type="ARBA" id="ARBA00004286"/>
    </source>
</evidence>
<evidence type="ECO:0000259" key="15">
    <source>
        <dbReference type="PROSITE" id="PS50262"/>
    </source>
</evidence>
<feature type="transmembrane region" description="Helical" evidence="14">
    <location>
        <begin position="54"/>
        <end position="76"/>
    </location>
</feature>
<comment type="subcellular location">
    <subcellularLocation>
        <location evidence="3">Chromosome</location>
    </subcellularLocation>
    <subcellularLocation>
        <location evidence="2">Membrane</location>
        <topology evidence="2">Multi-pass membrane protein</topology>
    </subcellularLocation>
    <subcellularLocation>
        <location evidence="1">Nucleus</location>
    </subcellularLocation>
</comment>
<feature type="compositionally biased region" description="Basic residues" evidence="13">
    <location>
        <begin position="544"/>
        <end position="564"/>
    </location>
</feature>
<feature type="region of interest" description="Disordered" evidence="13">
    <location>
        <begin position="335"/>
        <end position="359"/>
    </location>
</feature>
<evidence type="ECO:0000313" key="18">
    <source>
        <dbReference type="Proteomes" id="UP000663891"/>
    </source>
</evidence>
<name>A0A813QEA1_9BILA</name>
<protein>
    <submittedName>
        <fullName evidence="17">Uncharacterized protein</fullName>
    </submittedName>
</protein>
<sequence length="595" mass="64983">MSFMNTSIEITTASWFIPIDIVMIICTGSVALFALIFLLIIIFDKTCRTVSMILLCNSFLSEIIFACVMLSMVIFTLQNDTKQISHQDPHCIFRGYMSYAISAVRSHSYLLQSIYRYIKVVYPSERFFQSAQFQILLICLTWIISIIHPFPFLFTNQITYNNHNQVCHMALHLYPFIFYTCFLAYLNPITMIIIIYFKLVRYIQEMSKVVTPVNQLLRAQRELKMVRRIVLLVIVLITLGLPYTIFFFMSFFTYPPQYHFRIAFLFVDVSLVFVIIALFEFTDPIKIFSSPLTLHFSQHKFSIKPNSSHQNFTSKMTENTSAPVSSVQNVANANASPKKAAAKKPSKGKSTHGSSHPKYSDMIKSALKALNDRGGSSRAAILKFVLANYSLDPVQANQHLKLALKNGVKAKTFKQTKGNGASGSFKLATNGDGPAKKKSAKPKKAASSSTAAAGTKKRARSKSAGAKPAKKVATAANTNAAAATTATATGGATATTAAKPKKAKATKSRSSATPKSAGVKKASKPKQAKAKATTAAKPAGAKKTATKKVAKPKVKKATTPKKPKSTATKKPAAAKKASKPKAAAKKAASPKKVAK</sequence>
<comment type="caution">
    <text evidence="17">The sequence shown here is derived from an EMBL/GenBank/DDBJ whole genome shotgun (WGS) entry which is preliminary data.</text>
</comment>
<evidence type="ECO:0000256" key="6">
    <source>
        <dbReference type="ARBA" id="ARBA00022989"/>
    </source>
</evidence>
<evidence type="ECO:0000256" key="12">
    <source>
        <dbReference type="ARBA" id="ARBA00023242"/>
    </source>
</evidence>
<dbReference type="InterPro" id="IPR050125">
    <property type="entry name" value="GPCR_opsins"/>
</dbReference>
<feature type="transmembrane region" description="Helical" evidence="14">
    <location>
        <begin position="174"/>
        <end position="197"/>
    </location>
</feature>
<evidence type="ECO:0000259" key="16">
    <source>
        <dbReference type="PROSITE" id="PS51504"/>
    </source>
</evidence>
<evidence type="ECO:0000256" key="14">
    <source>
        <dbReference type="SAM" id="Phobius"/>
    </source>
</evidence>
<evidence type="ECO:0000313" key="17">
    <source>
        <dbReference type="EMBL" id="CAF0766266.1"/>
    </source>
</evidence>
<feature type="compositionally biased region" description="Basic residues" evidence="13">
    <location>
        <begin position="340"/>
        <end position="350"/>
    </location>
</feature>
<dbReference type="InterPro" id="IPR005819">
    <property type="entry name" value="H1/H5"/>
</dbReference>
<dbReference type="FunFam" id="1.10.10.10:FF:000140">
    <property type="entry name" value="Histone H1.0"/>
    <property type="match status" value="1"/>
</dbReference>
<keyword evidence="5 14" id="KW-0812">Transmembrane</keyword>
<dbReference type="Proteomes" id="UP000663891">
    <property type="component" value="Unassembled WGS sequence"/>
</dbReference>
<dbReference type="InterPro" id="IPR036388">
    <property type="entry name" value="WH-like_DNA-bd_sf"/>
</dbReference>
<reference evidence="17" key="1">
    <citation type="submission" date="2021-02" db="EMBL/GenBank/DDBJ databases">
        <authorList>
            <person name="Nowell W R."/>
        </authorList>
    </citation>
    <scope>NUCLEOTIDE SEQUENCE</scope>
</reference>
<proteinExistence type="predicted"/>
<evidence type="ECO:0000256" key="13">
    <source>
        <dbReference type="SAM" id="MobiDB-lite"/>
    </source>
</evidence>
<accession>A0A813QEA1</accession>
<dbReference type="Gene3D" id="1.20.1070.10">
    <property type="entry name" value="Rhodopsin 7-helix transmembrane proteins"/>
    <property type="match status" value="1"/>
</dbReference>
<gene>
    <name evidence="17" type="ORF">VCS650_LOCUS2104</name>
</gene>
<keyword evidence="10" id="KW-0675">Receptor</keyword>
<feature type="compositionally biased region" description="Low complexity" evidence="13">
    <location>
        <begin position="508"/>
        <end position="520"/>
    </location>
</feature>
<feature type="compositionally biased region" description="Basic residues" evidence="13">
    <location>
        <begin position="572"/>
        <end position="595"/>
    </location>
</feature>
<keyword evidence="6 14" id="KW-1133">Transmembrane helix</keyword>
<organism evidence="17 18">
    <name type="scientific">Adineta steineri</name>
    <dbReference type="NCBI Taxonomy" id="433720"/>
    <lineage>
        <taxon>Eukaryota</taxon>
        <taxon>Metazoa</taxon>
        <taxon>Spiralia</taxon>
        <taxon>Gnathifera</taxon>
        <taxon>Rotifera</taxon>
        <taxon>Eurotatoria</taxon>
        <taxon>Bdelloidea</taxon>
        <taxon>Adinetida</taxon>
        <taxon>Adinetidae</taxon>
        <taxon>Adineta</taxon>
    </lineage>
</organism>
<feature type="region of interest" description="Disordered" evidence="13">
    <location>
        <begin position="414"/>
        <end position="595"/>
    </location>
</feature>
<keyword evidence="8" id="KW-0238">DNA-binding</keyword>
<dbReference type="GO" id="GO:0005634">
    <property type="term" value="C:nucleus"/>
    <property type="evidence" value="ECO:0007669"/>
    <property type="project" value="UniProtKB-SubCell"/>
</dbReference>
<dbReference type="SUPFAM" id="SSF81321">
    <property type="entry name" value="Family A G protein-coupled receptor-like"/>
    <property type="match status" value="1"/>
</dbReference>
<evidence type="ECO:0000256" key="8">
    <source>
        <dbReference type="ARBA" id="ARBA00023125"/>
    </source>
</evidence>
<dbReference type="GO" id="GO:0000786">
    <property type="term" value="C:nucleosome"/>
    <property type="evidence" value="ECO:0007669"/>
    <property type="project" value="InterPro"/>
</dbReference>
<dbReference type="PRINTS" id="PR00624">
    <property type="entry name" value="HISTONEH5"/>
</dbReference>
<dbReference type="InterPro" id="IPR036390">
    <property type="entry name" value="WH_DNA-bd_sf"/>
</dbReference>
<dbReference type="GO" id="GO:0004930">
    <property type="term" value="F:G protein-coupled receptor activity"/>
    <property type="evidence" value="ECO:0007669"/>
    <property type="project" value="UniProtKB-KW"/>
</dbReference>
<dbReference type="PROSITE" id="PS51504">
    <property type="entry name" value="H15"/>
    <property type="match status" value="1"/>
</dbReference>
<dbReference type="OrthoDB" id="10070354at2759"/>
<evidence type="ECO:0000256" key="4">
    <source>
        <dbReference type="ARBA" id="ARBA00022454"/>
    </source>
</evidence>